<evidence type="ECO:0000256" key="10">
    <source>
        <dbReference type="RuleBase" id="RU003968"/>
    </source>
</evidence>
<gene>
    <name evidence="12" type="ORF">MSAN_00741700</name>
</gene>
<dbReference type="GO" id="GO:0016614">
    <property type="term" value="F:oxidoreductase activity, acting on CH-OH group of donors"/>
    <property type="evidence" value="ECO:0007669"/>
    <property type="project" value="InterPro"/>
</dbReference>
<evidence type="ECO:0000313" key="13">
    <source>
        <dbReference type="Proteomes" id="UP000623467"/>
    </source>
</evidence>
<dbReference type="Gene3D" id="3.30.560.10">
    <property type="entry name" value="Glucose Oxidase, domain 3"/>
    <property type="match status" value="1"/>
</dbReference>
<organism evidence="12 13">
    <name type="scientific">Mycena sanguinolenta</name>
    <dbReference type="NCBI Taxonomy" id="230812"/>
    <lineage>
        <taxon>Eukaryota</taxon>
        <taxon>Fungi</taxon>
        <taxon>Dikarya</taxon>
        <taxon>Basidiomycota</taxon>
        <taxon>Agaricomycotina</taxon>
        <taxon>Agaricomycetes</taxon>
        <taxon>Agaricomycetidae</taxon>
        <taxon>Agaricales</taxon>
        <taxon>Marasmiineae</taxon>
        <taxon>Mycenaceae</taxon>
        <taxon>Mycena</taxon>
    </lineage>
</organism>
<dbReference type="EMBL" id="JACAZH010000004">
    <property type="protein sequence ID" value="KAF7371074.1"/>
    <property type="molecule type" value="Genomic_DNA"/>
</dbReference>
<evidence type="ECO:0000256" key="8">
    <source>
        <dbReference type="PIRSR" id="PIRSR000137-1"/>
    </source>
</evidence>
<evidence type="ECO:0000256" key="3">
    <source>
        <dbReference type="ARBA" id="ARBA00022630"/>
    </source>
</evidence>
<dbReference type="PIRSF" id="PIRSF000137">
    <property type="entry name" value="Alcohol_oxidase"/>
    <property type="match status" value="1"/>
</dbReference>
<evidence type="ECO:0000259" key="11">
    <source>
        <dbReference type="PROSITE" id="PS00623"/>
    </source>
</evidence>
<evidence type="ECO:0000313" key="12">
    <source>
        <dbReference type="EMBL" id="KAF7371074.1"/>
    </source>
</evidence>
<dbReference type="AlphaFoldDB" id="A0A8H6Z5R9"/>
<evidence type="ECO:0000256" key="2">
    <source>
        <dbReference type="ARBA" id="ARBA00010790"/>
    </source>
</evidence>
<feature type="binding site" evidence="9">
    <location>
        <position position="235"/>
    </location>
    <ligand>
        <name>FAD</name>
        <dbReference type="ChEBI" id="CHEBI:57692"/>
    </ligand>
</feature>
<dbReference type="Pfam" id="PF05199">
    <property type="entry name" value="GMC_oxred_C"/>
    <property type="match status" value="1"/>
</dbReference>
<reference evidence="12" key="1">
    <citation type="submission" date="2020-05" db="EMBL/GenBank/DDBJ databases">
        <title>Mycena genomes resolve the evolution of fungal bioluminescence.</title>
        <authorList>
            <person name="Tsai I.J."/>
        </authorList>
    </citation>
    <scope>NUCLEOTIDE SEQUENCE</scope>
    <source>
        <strain evidence="12">160909Yilan</strain>
    </source>
</reference>
<feature type="domain" description="Glucose-methanol-choline oxidoreductase N-terminal" evidence="11">
    <location>
        <begin position="90"/>
        <end position="113"/>
    </location>
</feature>
<feature type="binding site" evidence="9">
    <location>
        <begin position="458"/>
        <end position="459"/>
    </location>
    <ligand>
        <name>FAD</name>
        <dbReference type="ChEBI" id="CHEBI:57692"/>
    </ligand>
</feature>
<comment type="similarity">
    <text evidence="2 10">Belongs to the GMC oxidoreductase family.</text>
</comment>
<keyword evidence="3 10" id="KW-0285">Flavoprotein</keyword>
<dbReference type="SUPFAM" id="SSF54373">
    <property type="entry name" value="FAD-linked reductases, C-terminal domain"/>
    <property type="match status" value="1"/>
</dbReference>
<keyword evidence="4" id="KW-0732">Signal</keyword>
<evidence type="ECO:0000256" key="1">
    <source>
        <dbReference type="ARBA" id="ARBA00001974"/>
    </source>
</evidence>
<evidence type="ECO:0000256" key="6">
    <source>
        <dbReference type="ARBA" id="ARBA00023002"/>
    </source>
</evidence>
<sequence>MILPASQVSAKVFDYIVIGKRRGLVVATRLSEDPSVSVLVIEAGPANLDDPEILNPARFANRFGNPQYDWAFQTVPQNHCKNRALPFPRGKCLGGSSSLNFFQYHRPAKSDIDAFEELGNPGWNWELLGRYYTKSEHFIEPVENREVMATDCAHHGPLVVGYPRMMSGFELPFQMAMKNLGINLAAHPFSGNTKGAWFTPMTIDPIEGVRSYAANNYYQPNATRDNLHVVVCAQVTKIVTKPDLESRILTAVEVAFVCEGVCHSVKVGKEVILSAGQTSGTRMFGLPPTCMAFVPLASITPAQETIHTSLAKSINDDIFAKKIPPSLAKQYAIQLRHQRDREPSCEFVLWPLFKPILDMPLPGKQYICVATYINHPFSRGSIHIVSSNPLVPPNIDPKYFECEYDLLQLVEQIKFCRKILNQEPMQRFLTGNEIRPGAQVQADSEIADFLRSDMSSTWHTVGSCSMLPLADGGVVDRTLKVYNTTNIRIVDISVIPLHIGAHTQATAYALGELGADIIKGNIF</sequence>
<comment type="caution">
    <text evidence="12">The sequence shown here is derived from an EMBL/GenBank/DDBJ whole genome shotgun (WGS) entry which is preliminary data.</text>
</comment>
<dbReference type="InterPro" id="IPR012132">
    <property type="entry name" value="GMC_OxRdtase"/>
</dbReference>
<protein>
    <submittedName>
        <fullName evidence="12">Alcohol oxidase</fullName>
    </submittedName>
</protein>
<keyword evidence="6" id="KW-0560">Oxidoreductase</keyword>
<proteinExistence type="inferred from homology"/>
<dbReference type="Pfam" id="PF00732">
    <property type="entry name" value="GMC_oxred_N"/>
    <property type="match status" value="1"/>
</dbReference>
<dbReference type="GO" id="GO:0050660">
    <property type="term" value="F:flavin adenine dinucleotide binding"/>
    <property type="evidence" value="ECO:0007669"/>
    <property type="project" value="InterPro"/>
</dbReference>
<evidence type="ECO:0000256" key="7">
    <source>
        <dbReference type="ARBA" id="ARBA00023180"/>
    </source>
</evidence>
<dbReference type="PANTHER" id="PTHR11552:SF201">
    <property type="entry name" value="GLUCOSE-METHANOL-CHOLINE OXIDOREDUCTASE N-TERMINAL DOMAIN-CONTAINING PROTEIN"/>
    <property type="match status" value="1"/>
</dbReference>
<dbReference type="Proteomes" id="UP000623467">
    <property type="component" value="Unassembled WGS sequence"/>
</dbReference>
<feature type="active site" description="Proton acceptor" evidence="8">
    <location>
        <position position="502"/>
    </location>
</feature>
<dbReference type="OrthoDB" id="269227at2759"/>
<feature type="active site" description="Proton donor" evidence="8">
    <location>
        <position position="459"/>
    </location>
</feature>
<dbReference type="SUPFAM" id="SSF51905">
    <property type="entry name" value="FAD/NAD(P)-binding domain"/>
    <property type="match status" value="1"/>
</dbReference>
<name>A0A8H6Z5R9_9AGAR</name>
<dbReference type="PROSITE" id="PS00623">
    <property type="entry name" value="GMC_OXRED_1"/>
    <property type="match status" value="1"/>
</dbReference>
<evidence type="ECO:0000256" key="9">
    <source>
        <dbReference type="PIRSR" id="PIRSR000137-2"/>
    </source>
</evidence>
<keyword evidence="13" id="KW-1185">Reference proteome</keyword>
<dbReference type="InterPro" id="IPR000172">
    <property type="entry name" value="GMC_OxRdtase_N"/>
</dbReference>
<evidence type="ECO:0000256" key="5">
    <source>
        <dbReference type="ARBA" id="ARBA00022827"/>
    </source>
</evidence>
<evidence type="ECO:0000256" key="4">
    <source>
        <dbReference type="ARBA" id="ARBA00022729"/>
    </source>
</evidence>
<dbReference type="InterPro" id="IPR036188">
    <property type="entry name" value="FAD/NAD-bd_sf"/>
</dbReference>
<comment type="cofactor">
    <cofactor evidence="1 9">
        <name>FAD</name>
        <dbReference type="ChEBI" id="CHEBI:57692"/>
    </cofactor>
</comment>
<keyword evidence="7" id="KW-0325">Glycoprotein</keyword>
<dbReference type="PANTHER" id="PTHR11552">
    <property type="entry name" value="GLUCOSE-METHANOL-CHOLINE GMC OXIDOREDUCTASE"/>
    <property type="match status" value="1"/>
</dbReference>
<dbReference type="Gene3D" id="3.50.50.60">
    <property type="entry name" value="FAD/NAD(P)-binding domain"/>
    <property type="match status" value="2"/>
</dbReference>
<accession>A0A8H6Z5R9</accession>
<dbReference type="InterPro" id="IPR007867">
    <property type="entry name" value="GMC_OxRtase_C"/>
</dbReference>
<keyword evidence="5 9" id="KW-0274">FAD</keyword>